<dbReference type="EMBL" id="ML739047">
    <property type="protein sequence ID" value="KAE8355744.1"/>
    <property type="molecule type" value="Genomic_DNA"/>
</dbReference>
<protein>
    <submittedName>
        <fullName evidence="2">Uncharacterized protein</fullName>
    </submittedName>
</protein>
<sequence length="143" mass="16198">MSTKSHSTDRNPDSEPATLEPLPPVAFPPDFSLDLARLSSSQQAIYNCLRAQGWNDSSCSTWLRSVDHMRESLSGWFRAKGWSEEQVRVFHERCERVLPVDVAPPVRGEGDEWQADFDLQGKVLGEVNRRKRVGEEMELGRVG</sequence>
<reference evidence="3" key="1">
    <citation type="submission" date="2019-04" db="EMBL/GenBank/DDBJ databases">
        <title>Friends and foes A comparative genomics studyof 23 Aspergillus species from section Flavi.</title>
        <authorList>
            <consortium name="DOE Joint Genome Institute"/>
            <person name="Kjaerbolling I."/>
            <person name="Vesth T."/>
            <person name="Frisvad J.C."/>
            <person name="Nybo J.L."/>
            <person name="Theobald S."/>
            <person name="Kildgaard S."/>
            <person name="Isbrandt T."/>
            <person name="Kuo A."/>
            <person name="Sato A."/>
            <person name="Lyhne E.K."/>
            <person name="Kogle M.E."/>
            <person name="Wiebenga A."/>
            <person name="Kun R.S."/>
            <person name="Lubbers R.J."/>
            <person name="Makela M.R."/>
            <person name="Barry K."/>
            <person name="Chovatia M."/>
            <person name="Clum A."/>
            <person name="Daum C."/>
            <person name="Haridas S."/>
            <person name="He G."/>
            <person name="LaButti K."/>
            <person name="Lipzen A."/>
            <person name="Mondo S."/>
            <person name="Riley R."/>
            <person name="Salamov A."/>
            <person name="Simmons B.A."/>
            <person name="Magnuson J.K."/>
            <person name="Henrissat B."/>
            <person name="Mortensen U.H."/>
            <person name="Larsen T.O."/>
            <person name="Devries R.P."/>
            <person name="Grigoriev I.V."/>
            <person name="Machida M."/>
            <person name="Baker S.E."/>
            <person name="Andersen M.R."/>
        </authorList>
    </citation>
    <scope>NUCLEOTIDE SEQUENCE [LARGE SCALE GENOMIC DNA]</scope>
    <source>
        <strain evidence="3">CBS 553.77</strain>
    </source>
</reference>
<keyword evidence="3" id="KW-1185">Reference proteome</keyword>
<evidence type="ECO:0000313" key="3">
    <source>
        <dbReference type="Proteomes" id="UP000327118"/>
    </source>
</evidence>
<feature type="region of interest" description="Disordered" evidence="1">
    <location>
        <begin position="1"/>
        <end position="25"/>
    </location>
</feature>
<accession>A0A5N6ZDL3</accession>
<feature type="compositionally biased region" description="Basic and acidic residues" evidence="1">
    <location>
        <begin position="1"/>
        <end position="13"/>
    </location>
</feature>
<evidence type="ECO:0000313" key="2">
    <source>
        <dbReference type="EMBL" id="KAE8355744.1"/>
    </source>
</evidence>
<evidence type="ECO:0000256" key="1">
    <source>
        <dbReference type="SAM" id="MobiDB-lite"/>
    </source>
</evidence>
<name>A0A5N6ZDL3_9EURO</name>
<dbReference type="AlphaFoldDB" id="A0A5N6ZDL3"/>
<proteinExistence type="predicted"/>
<gene>
    <name evidence="2" type="ORF">BDV28DRAFT_145802</name>
</gene>
<dbReference type="OrthoDB" id="4439488at2759"/>
<organism evidence="2 3">
    <name type="scientific">Aspergillus coremiiformis</name>
    <dbReference type="NCBI Taxonomy" id="138285"/>
    <lineage>
        <taxon>Eukaryota</taxon>
        <taxon>Fungi</taxon>
        <taxon>Dikarya</taxon>
        <taxon>Ascomycota</taxon>
        <taxon>Pezizomycotina</taxon>
        <taxon>Eurotiomycetes</taxon>
        <taxon>Eurotiomycetidae</taxon>
        <taxon>Eurotiales</taxon>
        <taxon>Aspergillaceae</taxon>
        <taxon>Aspergillus</taxon>
        <taxon>Aspergillus subgen. Circumdati</taxon>
    </lineage>
</organism>
<dbReference type="Proteomes" id="UP000327118">
    <property type="component" value="Unassembled WGS sequence"/>
</dbReference>